<proteinExistence type="predicted"/>
<feature type="non-terminal residue" evidence="1">
    <location>
        <position position="1"/>
    </location>
</feature>
<sequence>GFLGDDSWALITKGDVWYAGSGPDWKMHEVRPVGQYDGTKGYSQCFANFARDVNGDG</sequence>
<evidence type="ECO:0000313" key="1">
    <source>
        <dbReference type="EMBL" id="GAJ16280.1"/>
    </source>
</evidence>
<feature type="non-terminal residue" evidence="1">
    <location>
        <position position="57"/>
    </location>
</feature>
<name>X1VXC0_9ZZZZ</name>
<reference evidence="1" key="1">
    <citation type="journal article" date="2014" name="Front. Microbiol.">
        <title>High frequency of phylogenetically diverse reductive dehalogenase-homologous genes in deep subseafloor sedimentary metagenomes.</title>
        <authorList>
            <person name="Kawai M."/>
            <person name="Futagami T."/>
            <person name="Toyoda A."/>
            <person name="Takaki Y."/>
            <person name="Nishi S."/>
            <person name="Hori S."/>
            <person name="Arai W."/>
            <person name="Tsubouchi T."/>
            <person name="Morono Y."/>
            <person name="Uchiyama I."/>
            <person name="Ito T."/>
            <person name="Fujiyama A."/>
            <person name="Inagaki F."/>
            <person name="Takami H."/>
        </authorList>
    </citation>
    <scope>NUCLEOTIDE SEQUENCE</scope>
    <source>
        <strain evidence="1">Expedition CK06-06</strain>
    </source>
</reference>
<dbReference type="EMBL" id="BARW01042615">
    <property type="protein sequence ID" value="GAJ16280.1"/>
    <property type="molecule type" value="Genomic_DNA"/>
</dbReference>
<protein>
    <submittedName>
        <fullName evidence="1">Uncharacterized protein</fullName>
    </submittedName>
</protein>
<organism evidence="1">
    <name type="scientific">marine sediment metagenome</name>
    <dbReference type="NCBI Taxonomy" id="412755"/>
    <lineage>
        <taxon>unclassified sequences</taxon>
        <taxon>metagenomes</taxon>
        <taxon>ecological metagenomes</taxon>
    </lineage>
</organism>
<accession>X1VXC0</accession>
<gene>
    <name evidence="1" type="ORF">S12H4_63036</name>
</gene>
<comment type="caution">
    <text evidence="1">The sequence shown here is derived from an EMBL/GenBank/DDBJ whole genome shotgun (WGS) entry which is preliminary data.</text>
</comment>
<dbReference type="AlphaFoldDB" id="X1VXC0"/>